<comment type="caution">
    <text evidence="2">The sequence shown here is derived from an EMBL/GenBank/DDBJ whole genome shotgun (WGS) entry which is preliminary data.</text>
</comment>
<sequence length="406" mass="45318">METIQIRPVVSRMELERAYDIWGTVFAAGRSFFQERLDYDDAYAMDTTWIALVDGEIAAAIQIFPYRMRYGSVQLKVGGIGSVATSPEYRKRGLAQRILRCQSEYMEDNGYDASLLFTGIHSFYEQVGWVRSVNNIWNAKASELKLCAFETSGSVRTYEDADLTRVMDIYEEMNSGLTGSMIRTKAYWQGQSQWKAVKPEHFLVAEGSGTGTGSGNIMAYMRYKIRKDGQQLQIAECCYESGQEKAALSLLQGALDAQPDVQSVQAALPAGHALLECFRGHGTSGTTASAMWKSFDIVRLLTKLAPELTRRVRQSSAADGIVFPVALLIGVGEQEAVLRIREEEVEVVKASAAVSYHLAVHFSEAEWITLLLKGCDALEKPPSQGHDYLRILFPETPYIFWSTDNF</sequence>
<accession>A0ABM8VJ07</accession>
<dbReference type="PANTHER" id="PTHR37817">
    <property type="entry name" value="N-ACETYLTRANSFERASE EIS"/>
    <property type="match status" value="1"/>
</dbReference>
<dbReference type="PROSITE" id="PS51186">
    <property type="entry name" value="GNAT"/>
    <property type="match status" value="1"/>
</dbReference>
<keyword evidence="2" id="KW-0012">Acyltransferase</keyword>
<gene>
    <name evidence="2" type="primary">eis_2</name>
    <name evidence="2" type="ORF">PAECIP111802_03371</name>
</gene>
<dbReference type="RefSeq" id="WP_218099691.1">
    <property type="nucleotide sequence ID" value="NZ_CAJVCE010000009.1"/>
</dbReference>
<evidence type="ECO:0000313" key="2">
    <source>
        <dbReference type="EMBL" id="CAG7644875.1"/>
    </source>
</evidence>
<keyword evidence="2" id="KW-0808">Transferase</keyword>
<keyword evidence="3" id="KW-1185">Reference proteome</keyword>
<proteinExistence type="predicted"/>
<organism evidence="2 3">
    <name type="scientific">Paenibacillus allorhizosphaerae</name>
    <dbReference type="NCBI Taxonomy" id="2849866"/>
    <lineage>
        <taxon>Bacteria</taxon>
        <taxon>Bacillati</taxon>
        <taxon>Bacillota</taxon>
        <taxon>Bacilli</taxon>
        <taxon>Bacillales</taxon>
        <taxon>Paenibacillaceae</taxon>
        <taxon>Paenibacillus</taxon>
    </lineage>
</organism>
<feature type="domain" description="N-acetyltransferase" evidence="1">
    <location>
        <begin position="4"/>
        <end position="172"/>
    </location>
</feature>
<name>A0ABM8VJ07_9BACL</name>
<reference evidence="2 3" key="1">
    <citation type="submission" date="2021-06" db="EMBL/GenBank/DDBJ databases">
        <authorList>
            <person name="Criscuolo A."/>
        </authorList>
    </citation>
    <scope>NUCLEOTIDE SEQUENCE [LARGE SCALE GENOMIC DNA]</scope>
    <source>
        <strain evidence="3">CIP 111802</strain>
    </source>
</reference>
<dbReference type="Proteomes" id="UP000730618">
    <property type="component" value="Unassembled WGS sequence"/>
</dbReference>
<dbReference type="GO" id="GO:0016746">
    <property type="term" value="F:acyltransferase activity"/>
    <property type="evidence" value="ECO:0007669"/>
    <property type="project" value="UniProtKB-KW"/>
</dbReference>
<dbReference type="CDD" id="cd04301">
    <property type="entry name" value="NAT_SF"/>
    <property type="match status" value="1"/>
</dbReference>
<evidence type="ECO:0000259" key="1">
    <source>
        <dbReference type="PROSITE" id="PS51186"/>
    </source>
</evidence>
<dbReference type="InterPro" id="IPR051554">
    <property type="entry name" value="Acetyltransferase_Eis"/>
</dbReference>
<evidence type="ECO:0000313" key="3">
    <source>
        <dbReference type="Proteomes" id="UP000730618"/>
    </source>
</evidence>
<dbReference type="EMBL" id="CAJVCE010000009">
    <property type="protein sequence ID" value="CAG7644875.1"/>
    <property type="molecule type" value="Genomic_DNA"/>
</dbReference>
<protein>
    <submittedName>
        <fullName evidence="2">N-acetyltransferase Eis</fullName>
        <ecNumber evidence="2">2.3.1.-</ecNumber>
    </submittedName>
</protein>
<dbReference type="Pfam" id="PF13527">
    <property type="entry name" value="Acetyltransf_9"/>
    <property type="match status" value="1"/>
</dbReference>
<dbReference type="InterPro" id="IPR000182">
    <property type="entry name" value="GNAT_dom"/>
</dbReference>
<dbReference type="PANTHER" id="PTHR37817:SF1">
    <property type="entry name" value="N-ACETYLTRANSFERASE EIS"/>
    <property type="match status" value="1"/>
</dbReference>
<dbReference type="EC" id="2.3.1.-" evidence="2"/>